<organism evidence="2 3">
    <name type="scientific">Actinomortierella ambigua</name>
    <dbReference type="NCBI Taxonomy" id="1343610"/>
    <lineage>
        <taxon>Eukaryota</taxon>
        <taxon>Fungi</taxon>
        <taxon>Fungi incertae sedis</taxon>
        <taxon>Mucoromycota</taxon>
        <taxon>Mortierellomycotina</taxon>
        <taxon>Mortierellomycetes</taxon>
        <taxon>Mortierellales</taxon>
        <taxon>Mortierellaceae</taxon>
        <taxon>Actinomortierella</taxon>
    </lineage>
</organism>
<dbReference type="Proteomes" id="UP000807716">
    <property type="component" value="Unassembled WGS sequence"/>
</dbReference>
<keyword evidence="3" id="KW-1185">Reference proteome</keyword>
<sequence length="136" mass="13679">MSSPAKAAATMQNNILLVQYSPTGNGAGNLYAIVLSDLKKPLPYQIQRQTPDLQALKGPVASMSLATIPPSSSSNPTKPRTSPSASPGSSPGSVDGSGSSTAAAAVVAAPPFLNAVLSVNGVDSTAQVWHIKAPGR</sequence>
<feature type="non-terminal residue" evidence="2">
    <location>
        <position position="136"/>
    </location>
</feature>
<dbReference type="AlphaFoldDB" id="A0A9P6Q384"/>
<name>A0A9P6Q384_9FUNG</name>
<proteinExistence type="predicted"/>
<protein>
    <submittedName>
        <fullName evidence="2">Uncharacterized protein</fullName>
    </submittedName>
</protein>
<gene>
    <name evidence="2" type="ORF">DFQ27_004862</name>
</gene>
<accession>A0A9P6Q384</accession>
<feature type="compositionally biased region" description="Polar residues" evidence="1">
    <location>
        <begin position="69"/>
        <end position="81"/>
    </location>
</feature>
<evidence type="ECO:0000313" key="2">
    <source>
        <dbReference type="EMBL" id="KAG0257998.1"/>
    </source>
</evidence>
<dbReference type="EMBL" id="JAAAJB010000340">
    <property type="protein sequence ID" value="KAG0257998.1"/>
    <property type="molecule type" value="Genomic_DNA"/>
</dbReference>
<evidence type="ECO:0000256" key="1">
    <source>
        <dbReference type="SAM" id="MobiDB-lite"/>
    </source>
</evidence>
<evidence type="ECO:0000313" key="3">
    <source>
        <dbReference type="Proteomes" id="UP000807716"/>
    </source>
</evidence>
<comment type="caution">
    <text evidence="2">The sequence shown here is derived from an EMBL/GenBank/DDBJ whole genome shotgun (WGS) entry which is preliminary data.</text>
</comment>
<feature type="region of interest" description="Disordered" evidence="1">
    <location>
        <begin position="60"/>
        <end position="101"/>
    </location>
</feature>
<reference evidence="2" key="1">
    <citation type="journal article" date="2020" name="Fungal Divers.">
        <title>Resolving the Mortierellaceae phylogeny through synthesis of multi-gene phylogenetics and phylogenomics.</title>
        <authorList>
            <person name="Vandepol N."/>
            <person name="Liber J."/>
            <person name="Desiro A."/>
            <person name="Na H."/>
            <person name="Kennedy M."/>
            <person name="Barry K."/>
            <person name="Grigoriev I.V."/>
            <person name="Miller A.N."/>
            <person name="O'Donnell K."/>
            <person name="Stajich J.E."/>
            <person name="Bonito G."/>
        </authorList>
    </citation>
    <scope>NUCLEOTIDE SEQUENCE</scope>
    <source>
        <strain evidence="2">BC1065</strain>
    </source>
</reference>
<feature type="compositionally biased region" description="Low complexity" evidence="1">
    <location>
        <begin position="82"/>
        <end position="101"/>
    </location>
</feature>